<accession>I3D5K9</accession>
<organism evidence="1 2">
    <name type="scientific">Candidatus Nitrosopumilus salarius BD31</name>
    <dbReference type="NCBI Taxonomy" id="859350"/>
    <lineage>
        <taxon>Archaea</taxon>
        <taxon>Nitrososphaerota</taxon>
        <taxon>Nitrososphaeria</taxon>
        <taxon>Nitrosopumilales</taxon>
        <taxon>Nitrosopumilaceae</taxon>
        <taxon>Nitrosopumilus</taxon>
    </lineage>
</organism>
<dbReference type="InterPro" id="IPR014729">
    <property type="entry name" value="Rossmann-like_a/b/a_fold"/>
</dbReference>
<feature type="non-terminal residue" evidence="1">
    <location>
        <position position="110"/>
    </location>
</feature>
<keyword evidence="2" id="KW-1185">Reference proteome</keyword>
<dbReference type="OrthoDB" id="105697at2157"/>
<evidence type="ECO:0000313" key="2">
    <source>
        <dbReference type="Proteomes" id="UP000003423"/>
    </source>
</evidence>
<name>I3D5K9_9ARCH</name>
<protein>
    <recommendedName>
        <fullName evidence="3">UspA domain-containing protein</fullName>
    </recommendedName>
</protein>
<reference evidence="1 2" key="1">
    <citation type="journal article" date="2012" name="J. Bacteriol.">
        <title>Genome sequence of "Candidatus Nitrosopumilus salaria" BD31, an ammonia-oxidizing archaeon from the San Francisco Bay estuary.</title>
        <authorList>
            <person name="Mosier A.C."/>
            <person name="Allen E.E."/>
            <person name="Kim M."/>
            <person name="Ferriera S."/>
            <person name="Francis C.A."/>
        </authorList>
    </citation>
    <scope>NUCLEOTIDE SEQUENCE [LARGE SCALE GENOMIC DNA]</scope>
    <source>
        <strain evidence="1 2">BD31</strain>
    </source>
</reference>
<dbReference type="Proteomes" id="UP000003423">
    <property type="component" value="Unassembled WGS sequence"/>
</dbReference>
<dbReference type="Gene3D" id="3.40.50.620">
    <property type="entry name" value="HUPs"/>
    <property type="match status" value="1"/>
</dbReference>
<dbReference type="RefSeq" id="WP_008296715.1">
    <property type="nucleotide sequence ID" value="NZ_AEXL02000011.1"/>
</dbReference>
<sequence>MRDDALCHCGSCGHEKTDECYTKQCSCCLSDHQGAFGKNNKIRLKMTTKKNNFKLPKKRIPKILVPLDDSKCSIHALNSAINLAKFTDSKIVGIFVIPSDVSPLPLDDLF</sequence>
<dbReference type="EMBL" id="AEXL02000011">
    <property type="protein sequence ID" value="EIJ67002.1"/>
    <property type="molecule type" value="Genomic_DNA"/>
</dbReference>
<proteinExistence type="predicted"/>
<dbReference type="AlphaFoldDB" id="I3D5K9"/>
<gene>
    <name evidence="1" type="ORF">BD31_I1437</name>
</gene>
<dbReference type="CDD" id="cd00293">
    <property type="entry name" value="USP-like"/>
    <property type="match status" value="1"/>
</dbReference>
<evidence type="ECO:0000313" key="1">
    <source>
        <dbReference type="EMBL" id="EIJ67002.1"/>
    </source>
</evidence>
<dbReference type="SUPFAM" id="SSF52402">
    <property type="entry name" value="Adenine nucleotide alpha hydrolases-like"/>
    <property type="match status" value="1"/>
</dbReference>
<evidence type="ECO:0008006" key="3">
    <source>
        <dbReference type="Google" id="ProtNLM"/>
    </source>
</evidence>
<comment type="caution">
    <text evidence="1">The sequence shown here is derived from an EMBL/GenBank/DDBJ whole genome shotgun (WGS) entry which is preliminary data.</text>
</comment>